<protein>
    <submittedName>
        <fullName evidence="1">Uncharacterized protein</fullName>
    </submittedName>
</protein>
<keyword evidence="2" id="KW-1185">Reference proteome</keyword>
<dbReference type="Proteomes" id="UP000664203">
    <property type="component" value="Unassembled WGS sequence"/>
</dbReference>
<dbReference type="AlphaFoldDB" id="A0A8H3HXI6"/>
<evidence type="ECO:0000313" key="2">
    <source>
        <dbReference type="Proteomes" id="UP000664203"/>
    </source>
</evidence>
<dbReference type="EMBL" id="CAJPDR010000017">
    <property type="protein sequence ID" value="CAF9906547.1"/>
    <property type="molecule type" value="Genomic_DNA"/>
</dbReference>
<comment type="caution">
    <text evidence="1">The sequence shown here is derived from an EMBL/GenBank/DDBJ whole genome shotgun (WGS) entry which is preliminary data.</text>
</comment>
<sequence>MGLLRNVKPILATTAAAAAATPAGAGFEGETAPSMPKVGVFCLQAGFWRLKEDVSGGGGTRWYHWDLWLWESLSE</sequence>
<gene>
    <name evidence="1" type="ORF">ALECFALPRED_002428</name>
</gene>
<reference evidence="1" key="1">
    <citation type="submission" date="2021-03" db="EMBL/GenBank/DDBJ databases">
        <authorList>
            <person name="Tagirdzhanova G."/>
        </authorList>
    </citation>
    <scope>NUCLEOTIDE SEQUENCE</scope>
</reference>
<organism evidence="1 2">
    <name type="scientific">Alectoria fallacina</name>
    <dbReference type="NCBI Taxonomy" id="1903189"/>
    <lineage>
        <taxon>Eukaryota</taxon>
        <taxon>Fungi</taxon>
        <taxon>Dikarya</taxon>
        <taxon>Ascomycota</taxon>
        <taxon>Pezizomycotina</taxon>
        <taxon>Lecanoromycetes</taxon>
        <taxon>OSLEUM clade</taxon>
        <taxon>Lecanoromycetidae</taxon>
        <taxon>Lecanorales</taxon>
        <taxon>Lecanorineae</taxon>
        <taxon>Parmeliaceae</taxon>
        <taxon>Alectoria</taxon>
    </lineage>
</organism>
<proteinExistence type="predicted"/>
<accession>A0A8H3HXI6</accession>
<evidence type="ECO:0000313" key="1">
    <source>
        <dbReference type="EMBL" id="CAF9906547.1"/>
    </source>
</evidence>
<name>A0A8H3HXI6_9LECA</name>